<dbReference type="AlphaFoldDB" id="A0AAW6FCJ7"/>
<evidence type="ECO:0000313" key="2">
    <source>
        <dbReference type="Proteomes" id="UP001211522"/>
    </source>
</evidence>
<dbReference type="Proteomes" id="UP001211522">
    <property type="component" value="Unassembled WGS sequence"/>
</dbReference>
<gene>
    <name evidence="1" type="ORF">PN612_22245</name>
</gene>
<reference evidence="1" key="1">
    <citation type="submission" date="2023-01" db="EMBL/GenBank/DDBJ databases">
        <title>Human gut microbiome strain richness.</title>
        <authorList>
            <person name="Chen-Liaw A."/>
        </authorList>
    </citation>
    <scope>NUCLEOTIDE SEQUENCE</scope>
    <source>
        <strain evidence="1">D35st1_E5_D35t1_190705</strain>
    </source>
</reference>
<name>A0AAW6FCJ7_PARDI</name>
<organism evidence="1 2">
    <name type="scientific">Parabacteroides distasonis</name>
    <dbReference type="NCBI Taxonomy" id="823"/>
    <lineage>
        <taxon>Bacteria</taxon>
        <taxon>Pseudomonadati</taxon>
        <taxon>Bacteroidota</taxon>
        <taxon>Bacteroidia</taxon>
        <taxon>Bacteroidales</taxon>
        <taxon>Tannerellaceae</taxon>
        <taxon>Parabacteroides</taxon>
    </lineage>
</organism>
<protein>
    <submittedName>
        <fullName evidence="1">Uncharacterized protein</fullName>
    </submittedName>
</protein>
<dbReference type="EMBL" id="JAQMPX010000154">
    <property type="protein sequence ID" value="MDB9141215.1"/>
    <property type="molecule type" value="Genomic_DNA"/>
</dbReference>
<dbReference type="RefSeq" id="WP_005785835.1">
    <property type="nucleotide sequence ID" value="NZ_JAQMPX010000154.1"/>
</dbReference>
<accession>A0AAW6FCJ7</accession>
<sequence>MVFSEDIIKDISNKAGLLLDRAGDFESLSSNVYKETGRTIGITTLKRLFNYIQDDRKASEYTLNTIAIYLGFDNWETYLKAKNIDSEWGLFRFYLSSRT</sequence>
<comment type="caution">
    <text evidence="1">The sequence shown here is derived from an EMBL/GenBank/DDBJ whole genome shotgun (WGS) entry which is preliminary data.</text>
</comment>
<evidence type="ECO:0000313" key="1">
    <source>
        <dbReference type="EMBL" id="MDB9141215.1"/>
    </source>
</evidence>
<proteinExistence type="predicted"/>